<dbReference type="GO" id="GO:0005507">
    <property type="term" value="F:copper ion binding"/>
    <property type="evidence" value="ECO:0007669"/>
    <property type="project" value="InterPro"/>
</dbReference>
<accession>A0A0E3SRZ6</accession>
<dbReference type="InterPro" id="IPR002386">
    <property type="entry name" value="Amicyanin/Pseudoazurin"/>
</dbReference>
<feature type="domain" description="Blue (type 1) copper" evidence="9">
    <location>
        <begin position="63"/>
        <end position="144"/>
    </location>
</feature>
<dbReference type="GO" id="GO:0042597">
    <property type="term" value="C:periplasmic space"/>
    <property type="evidence" value="ECO:0007669"/>
    <property type="project" value="UniProtKB-SubCell"/>
</dbReference>
<evidence type="ECO:0000259" key="9">
    <source>
        <dbReference type="Pfam" id="PF00127"/>
    </source>
</evidence>
<dbReference type="CDD" id="cd13921">
    <property type="entry name" value="Amicyanin"/>
    <property type="match status" value="1"/>
</dbReference>
<evidence type="ECO:0000256" key="1">
    <source>
        <dbReference type="ARBA" id="ARBA00004418"/>
    </source>
</evidence>
<evidence type="ECO:0000256" key="6">
    <source>
        <dbReference type="ARBA" id="ARBA00023008"/>
    </source>
</evidence>
<feature type="binding site" evidence="7">
    <location>
        <position position="97"/>
    </location>
    <ligand>
        <name>Cu cation</name>
        <dbReference type="ChEBI" id="CHEBI:23378"/>
    </ligand>
</feature>
<keyword evidence="6 7" id="KW-0186">Copper</keyword>
<dbReference type="KEGG" id="mmet:MCMEM_1135"/>
<dbReference type="PRINTS" id="PR00155">
    <property type="entry name" value="AMICYANIN"/>
</dbReference>
<gene>
    <name evidence="10" type="ORF">MCMEM_1135</name>
</gene>
<dbReference type="PROSITE" id="PS51257">
    <property type="entry name" value="PROKAR_LIPOPROTEIN"/>
    <property type="match status" value="1"/>
</dbReference>
<feature type="region of interest" description="Disordered" evidence="8">
    <location>
        <begin position="25"/>
        <end position="44"/>
    </location>
</feature>
<dbReference type="PANTHER" id="PTHR36507">
    <property type="entry name" value="BLL1555 PROTEIN"/>
    <property type="match status" value="1"/>
</dbReference>
<keyword evidence="5" id="KW-0249">Electron transport</keyword>
<proteinExistence type="predicted"/>
<dbReference type="STRING" id="1434104.MCMEM_1135"/>
<evidence type="ECO:0000313" key="11">
    <source>
        <dbReference type="Proteomes" id="UP000033048"/>
    </source>
</evidence>
<dbReference type="InterPro" id="IPR035668">
    <property type="entry name" value="Amicyanin"/>
</dbReference>
<feature type="binding site" evidence="7">
    <location>
        <position position="134"/>
    </location>
    <ligand>
        <name>Cu cation</name>
        <dbReference type="ChEBI" id="CHEBI:23378"/>
    </ligand>
</feature>
<dbReference type="EMBL" id="CP009518">
    <property type="protein sequence ID" value="AKB85188.1"/>
    <property type="molecule type" value="Genomic_DNA"/>
</dbReference>
<dbReference type="GeneID" id="24893673"/>
<evidence type="ECO:0000256" key="7">
    <source>
        <dbReference type="PIRSR" id="PIRSR602386-1"/>
    </source>
</evidence>
<evidence type="ECO:0000256" key="5">
    <source>
        <dbReference type="ARBA" id="ARBA00022982"/>
    </source>
</evidence>
<dbReference type="Gene3D" id="2.60.40.420">
    <property type="entry name" value="Cupredoxins - blue copper proteins"/>
    <property type="match status" value="1"/>
</dbReference>
<evidence type="ECO:0000313" key="10">
    <source>
        <dbReference type="EMBL" id="AKB85188.1"/>
    </source>
</evidence>
<evidence type="ECO:0000256" key="3">
    <source>
        <dbReference type="ARBA" id="ARBA00022723"/>
    </source>
</evidence>
<dbReference type="HOGENOM" id="CLU_084115_2_0_2"/>
<protein>
    <submittedName>
        <fullName evidence="10">Copper binding protein, plastocyanin/azurin family</fullName>
    </submittedName>
</protein>
<dbReference type="AlphaFoldDB" id="A0A0E3SRZ6"/>
<dbReference type="OrthoDB" id="11836at2157"/>
<dbReference type="SUPFAM" id="SSF49503">
    <property type="entry name" value="Cupredoxins"/>
    <property type="match status" value="1"/>
</dbReference>
<feature type="compositionally biased region" description="Acidic residues" evidence="8">
    <location>
        <begin position="34"/>
        <end position="44"/>
    </location>
</feature>
<keyword evidence="3 7" id="KW-0479">Metal-binding</keyword>
<reference evidence="10 11" key="1">
    <citation type="submission" date="2014-07" db="EMBL/GenBank/DDBJ databases">
        <title>Methanogenic archaea and the global carbon cycle.</title>
        <authorList>
            <person name="Henriksen J.R."/>
            <person name="Luke J."/>
            <person name="Reinhart S."/>
            <person name="Benedict M.N."/>
            <person name="Youngblut N.D."/>
            <person name="Metcalf M.E."/>
            <person name="Whitaker R.J."/>
            <person name="Metcalf W.W."/>
        </authorList>
    </citation>
    <scope>NUCLEOTIDE SEQUENCE [LARGE SCALE GENOMIC DNA]</scope>
    <source>
        <strain evidence="10 11">MM1</strain>
    </source>
</reference>
<feature type="binding site" evidence="7">
    <location>
        <position position="131"/>
    </location>
    <ligand>
        <name>Cu cation</name>
        <dbReference type="ChEBI" id="CHEBI:23378"/>
    </ligand>
</feature>
<evidence type="ECO:0000256" key="4">
    <source>
        <dbReference type="ARBA" id="ARBA00022764"/>
    </source>
</evidence>
<dbReference type="GO" id="GO:0009055">
    <property type="term" value="F:electron transfer activity"/>
    <property type="evidence" value="ECO:0007669"/>
    <property type="project" value="InterPro"/>
</dbReference>
<dbReference type="InterPro" id="IPR000923">
    <property type="entry name" value="BlueCu_1"/>
</dbReference>
<dbReference type="InterPro" id="IPR052721">
    <property type="entry name" value="ET_Amicyanin"/>
</dbReference>
<dbReference type="Pfam" id="PF00127">
    <property type="entry name" value="Copper-bind"/>
    <property type="match status" value="1"/>
</dbReference>
<dbReference type="RefSeq" id="WP_197072169.1">
    <property type="nucleotide sequence ID" value="NZ_CP009518.1"/>
</dbReference>
<evidence type="ECO:0000256" key="8">
    <source>
        <dbReference type="SAM" id="MobiDB-lite"/>
    </source>
</evidence>
<keyword evidence="11" id="KW-1185">Reference proteome</keyword>
<dbReference type="InterPro" id="IPR008972">
    <property type="entry name" value="Cupredoxin"/>
</dbReference>
<keyword evidence="2" id="KW-0813">Transport</keyword>
<name>A0A0E3SRZ6_METMT</name>
<comment type="subcellular location">
    <subcellularLocation>
        <location evidence="1">Periplasm</location>
    </subcellularLocation>
</comment>
<dbReference type="Proteomes" id="UP000033048">
    <property type="component" value="Chromosome"/>
</dbReference>
<sequence>MKALIIPFILLVTLIVAGCAQYDEQPAPESEMTTPEDTDEDMPEEEMKITEEVIDDSADTTSMEHGVLIEDFKFKPATLQISIGDTVTWINMDSAPHTATSNEEGFDSGGLSKDESFSFTFEEAGNYDYICTFHPYMEGEIIVEA</sequence>
<keyword evidence="4" id="KW-0574">Periplasm</keyword>
<evidence type="ECO:0000256" key="2">
    <source>
        <dbReference type="ARBA" id="ARBA00022448"/>
    </source>
</evidence>
<organism evidence="10 11">
    <name type="scientific">Methanococcoides methylutens MM1</name>
    <dbReference type="NCBI Taxonomy" id="1434104"/>
    <lineage>
        <taxon>Archaea</taxon>
        <taxon>Methanobacteriati</taxon>
        <taxon>Methanobacteriota</taxon>
        <taxon>Stenosarchaea group</taxon>
        <taxon>Methanomicrobia</taxon>
        <taxon>Methanosarcinales</taxon>
        <taxon>Methanosarcinaceae</taxon>
        <taxon>Methanococcoides</taxon>
    </lineage>
</organism>
<comment type="cofactor">
    <cofactor evidence="7">
        <name>Cu cation</name>
        <dbReference type="ChEBI" id="CHEBI:23378"/>
    </cofactor>
    <text evidence="7">Binds 1 copper ion per subunit.</text>
</comment>
<dbReference type="PANTHER" id="PTHR36507:SF1">
    <property type="entry name" value="BLL1555 PROTEIN"/>
    <property type="match status" value="1"/>
</dbReference>